<comment type="caution">
    <text evidence="2">The sequence shown here is derived from an EMBL/GenBank/DDBJ whole genome shotgun (WGS) entry which is preliminary data.</text>
</comment>
<feature type="compositionally biased region" description="Polar residues" evidence="1">
    <location>
        <begin position="273"/>
        <end position="285"/>
    </location>
</feature>
<sequence length="475" mass="52088">MDEGNASEGLRKSRSVLGDLTNQLGARRYSLREKNGIKSFNFNGENTAKRIRGENQVSLRSCTEINSLKGNAVLHISKIPNGNRDLSVPDLSSRFEMDSAEGHCLKGSKVHGGNEDIKILDLDGETDRQIINEMDVHNALVDSCEIGGIDSDALPSRDKIANENHNGPELMNLERGRAVNSVASEADGRCSKSDSLEKYELPGIADVVPENKSASLAHAIRGNALDLTTNSGGELKLNCSKLSKRKNDSNLMDLDMENALNSVNFEANDEVGDNSSADTSRTVSETGGDCLHEGKDFVADESKVSVEYTQSDINEYQNDGNDHNANNLVLSQCGSIDCTVLPESQESRIFGAEGSTELKKRNECAYVSVGTSSLRACSCSFCTKAAYIWLDLNYQDIKARVSAMKKSQKEASVLAQKSIRSKVIEKNGAESLTRVSKLESNLMYQWRSLFQHMSGIWEEESNRLARCILEYCEDA</sequence>
<name>A0AAW2Y649_9LAMI</name>
<dbReference type="PANTHER" id="PTHR33924">
    <property type="entry name" value="CATION-TRANSPORTING ATPASE"/>
    <property type="match status" value="1"/>
</dbReference>
<accession>A0AAW2Y649</accession>
<evidence type="ECO:0000313" key="2">
    <source>
        <dbReference type="EMBL" id="KAL0461254.1"/>
    </source>
</evidence>
<feature type="region of interest" description="Disordered" evidence="1">
    <location>
        <begin position="269"/>
        <end position="293"/>
    </location>
</feature>
<dbReference type="PANTHER" id="PTHR33924:SF1">
    <property type="entry name" value="DNA-DIRECTED RNA POLYMERASE SUBUNIT BETA"/>
    <property type="match status" value="1"/>
</dbReference>
<evidence type="ECO:0000256" key="1">
    <source>
        <dbReference type="SAM" id="MobiDB-lite"/>
    </source>
</evidence>
<dbReference type="AlphaFoldDB" id="A0AAW2Y649"/>
<reference evidence="2" key="1">
    <citation type="submission" date="2020-06" db="EMBL/GenBank/DDBJ databases">
        <authorList>
            <person name="Li T."/>
            <person name="Hu X."/>
            <person name="Zhang T."/>
            <person name="Song X."/>
            <person name="Zhang H."/>
            <person name="Dai N."/>
            <person name="Sheng W."/>
            <person name="Hou X."/>
            <person name="Wei L."/>
        </authorList>
    </citation>
    <scope>NUCLEOTIDE SEQUENCE</scope>
    <source>
        <strain evidence="2">KEN1</strain>
        <tissue evidence="2">Leaf</tissue>
    </source>
</reference>
<reference evidence="2" key="2">
    <citation type="journal article" date="2024" name="Plant">
        <title>Genomic evolution and insights into agronomic trait innovations of Sesamum species.</title>
        <authorList>
            <person name="Miao H."/>
            <person name="Wang L."/>
            <person name="Qu L."/>
            <person name="Liu H."/>
            <person name="Sun Y."/>
            <person name="Le M."/>
            <person name="Wang Q."/>
            <person name="Wei S."/>
            <person name="Zheng Y."/>
            <person name="Lin W."/>
            <person name="Duan Y."/>
            <person name="Cao H."/>
            <person name="Xiong S."/>
            <person name="Wang X."/>
            <person name="Wei L."/>
            <person name="Li C."/>
            <person name="Ma Q."/>
            <person name="Ju M."/>
            <person name="Zhao R."/>
            <person name="Li G."/>
            <person name="Mu C."/>
            <person name="Tian Q."/>
            <person name="Mei H."/>
            <person name="Zhang T."/>
            <person name="Gao T."/>
            <person name="Zhang H."/>
        </authorList>
    </citation>
    <scope>NUCLEOTIDE SEQUENCE</scope>
    <source>
        <strain evidence="2">KEN1</strain>
    </source>
</reference>
<proteinExistence type="predicted"/>
<organism evidence="2">
    <name type="scientific">Sesamum latifolium</name>
    <dbReference type="NCBI Taxonomy" id="2727402"/>
    <lineage>
        <taxon>Eukaryota</taxon>
        <taxon>Viridiplantae</taxon>
        <taxon>Streptophyta</taxon>
        <taxon>Embryophyta</taxon>
        <taxon>Tracheophyta</taxon>
        <taxon>Spermatophyta</taxon>
        <taxon>Magnoliopsida</taxon>
        <taxon>eudicotyledons</taxon>
        <taxon>Gunneridae</taxon>
        <taxon>Pentapetalae</taxon>
        <taxon>asterids</taxon>
        <taxon>lamiids</taxon>
        <taxon>Lamiales</taxon>
        <taxon>Pedaliaceae</taxon>
        <taxon>Sesamum</taxon>
    </lineage>
</organism>
<dbReference type="EMBL" id="JACGWN010000001">
    <property type="protein sequence ID" value="KAL0461254.1"/>
    <property type="molecule type" value="Genomic_DNA"/>
</dbReference>
<gene>
    <name evidence="2" type="ORF">Slati_0013000</name>
</gene>
<protein>
    <submittedName>
        <fullName evidence="2">Uncharacterized protein</fullName>
    </submittedName>
</protein>